<gene>
    <name evidence="1" type="ORF">MLD38_037056</name>
</gene>
<name>A0ACB9LLN1_9MYRT</name>
<sequence>MSALSPQGLDLVLVPCSLLLMFSYNLYFLYRYLRCPSTTVMGVECDDKRAWVDGMLQMKLVDRSVGSGVISSNLSAATFFSSVCLTLCSLLAAWIASSNPSIFAAVLIYGDTKPSTMAIKHLCLFVSFLMAFSCFLQSTRHYVHACYLISTPEGFVDSEDVKVVVIRGDEFWSLGNRALYFALALLMWYFGPVLMLLSSVLLVVIQYHHDVRSIPLKRKLRPRPLDAFASKVGI</sequence>
<evidence type="ECO:0000313" key="1">
    <source>
        <dbReference type="EMBL" id="KAI4312219.1"/>
    </source>
</evidence>
<proteinExistence type="predicted"/>
<protein>
    <submittedName>
        <fullName evidence="1">Uncharacterized protein</fullName>
    </submittedName>
</protein>
<reference evidence="2" key="1">
    <citation type="journal article" date="2023" name="Front. Plant Sci.">
        <title>Chromosomal-level genome assembly of Melastoma candidum provides insights into trichome evolution.</title>
        <authorList>
            <person name="Zhong Y."/>
            <person name="Wu W."/>
            <person name="Sun C."/>
            <person name="Zou P."/>
            <person name="Liu Y."/>
            <person name="Dai S."/>
            <person name="Zhou R."/>
        </authorList>
    </citation>
    <scope>NUCLEOTIDE SEQUENCE [LARGE SCALE GENOMIC DNA]</scope>
</reference>
<dbReference type="EMBL" id="CM042890">
    <property type="protein sequence ID" value="KAI4312219.1"/>
    <property type="molecule type" value="Genomic_DNA"/>
</dbReference>
<keyword evidence="2" id="KW-1185">Reference proteome</keyword>
<organism evidence="1 2">
    <name type="scientific">Melastoma candidum</name>
    <dbReference type="NCBI Taxonomy" id="119954"/>
    <lineage>
        <taxon>Eukaryota</taxon>
        <taxon>Viridiplantae</taxon>
        <taxon>Streptophyta</taxon>
        <taxon>Embryophyta</taxon>
        <taxon>Tracheophyta</taxon>
        <taxon>Spermatophyta</taxon>
        <taxon>Magnoliopsida</taxon>
        <taxon>eudicotyledons</taxon>
        <taxon>Gunneridae</taxon>
        <taxon>Pentapetalae</taxon>
        <taxon>rosids</taxon>
        <taxon>malvids</taxon>
        <taxon>Myrtales</taxon>
        <taxon>Melastomataceae</taxon>
        <taxon>Melastomatoideae</taxon>
        <taxon>Melastomateae</taxon>
        <taxon>Melastoma</taxon>
    </lineage>
</organism>
<comment type="caution">
    <text evidence="1">The sequence shown here is derived from an EMBL/GenBank/DDBJ whole genome shotgun (WGS) entry which is preliminary data.</text>
</comment>
<evidence type="ECO:0000313" key="2">
    <source>
        <dbReference type="Proteomes" id="UP001057402"/>
    </source>
</evidence>
<dbReference type="Proteomes" id="UP001057402">
    <property type="component" value="Chromosome 11"/>
</dbReference>
<accession>A0ACB9LLN1</accession>